<dbReference type="AlphaFoldDB" id="A0AAV4U316"/>
<evidence type="ECO:0000313" key="1">
    <source>
        <dbReference type="EMBL" id="GIY52191.1"/>
    </source>
</evidence>
<comment type="caution">
    <text evidence="1">The sequence shown here is derived from an EMBL/GenBank/DDBJ whole genome shotgun (WGS) entry which is preliminary data.</text>
</comment>
<name>A0AAV4U316_9ARAC</name>
<accession>A0AAV4U316</accession>
<dbReference type="Proteomes" id="UP001054837">
    <property type="component" value="Unassembled WGS sequence"/>
</dbReference>
<protein>
    <submittedName>
        <fullName evidence="1">Uncharacterized protein</fullName>
    </submittedName>
</protein>
<sequence>MASSVAMSDREFLCTLGCFMLFKFAVNESSYPLRQDVIWQATGESQEHFSSTHHELLMIGGDNELRRSLHNQQSPFPLLPLVSCQHFHFRKLPEVQQSHRTVPPLPEHTAILGPSQEWLYVLRIHHPIA</sequence>
<dbReference type="EMBL" id="BPLQ01010634">
    <property type="protein sequence ID" value="GIY52191.1"/>
    <property type="molecule type" value="Genomic_DNA"/>
</dbReference>
<evidence type="ECO:0000313" key="2">
    <source>
        <dbReference type="Proteomes" id="UP001054837"/>
    </source>
</evidence>
<proteinExistence type="predicted"/>
<gene>
    <name evidence="1" type="ORF">CDAR_419401</name>
</gene>
<reference evidence="1 2" key="1">
    <citation type="submission" date="2021-06" db="EMBL/GenBank/DDBJ databases">
        <title>Caerostris darwini draft genome.</title>
        <authorList>
            <person name="Kono N."/>
            <person name="Arakawa K."/>
        </authorList>
    </citation>
    <scope>NUCLEOTIDE SEQUENCE [LARGE SCALE GENOMIC DNA]</scope>
</reference>
<organism evidence="1 2">
    <name type="scientific">Caerostris darwini</name>
    <dbReference type="NCBI Taxonomy" id="1538125"/>
    <lineage>
        <taxon>Eukaryota</taxon>
        <taxon>Metazoa</taxon>
        <taxon>Ecdysozoa</taxon>
        <taxon>Arthropoda</taxon>
        <taxon>Chelicerata</taxon>
        <taxon>Arachnida</taxon>
        <taxon>Araneae</taxon>
        <taxon>Araneomorphae</taxon>
        <taxon>Entelegynae</taxon>
        <taxon>Araneoidea</taxon>
        <taxon>Araneidae</taxon>
        <taxon>Caerostris</taxon>
    </lineage>
</organism>
<keyword evidence="2" id="KW-1185">Reference proteome</keyword>